<dbReference type="VEuPathDB" id="FungiDB:CPSG_01094"/>
<protein>
    <submittedName>
        <fullName evidence="1">Uncharacterized protein</fullName>
    </submittedName>
</protein>
<sequence length="132" mass="14182">MGKGGADVTSRTELNRGLISQTCSRAKNYAPPSLFAYSSSIRSSYRRSASSLLSCPSVPVPCSDMPVAEEAVHWVDCWESDEEELLREADCLSPESSAGAGLSWIGMVGGFVVMDLGSLRGEMGLRQGRQVF</sequence>
<dbReference type="EMBL" id="GL636486">
    <property type="protein sequence ID" value="EFW23195.1"/>
    <property type="molecule type" value="Genomic_DNA"/>
</dbReference>
<accession>E9CR63</accession>
<proteinExistence type="predicted"/>
<dbReference type="Proteomes" id="UP000002497">
    <property type="component" value="Unassembled WGS sequence"/>
</dbReference>
<reference evidence="2" key="2">
    <citation type="submission" date="2010-03" db="EMBL/GenBank/DDBJ databases">
        <title>The genome sequence of Coccidioides posadasii strain Silveira.</title>
        <authorList>
            <consortium name="The Broad Institute Genome Sequencing Center for Infectious Disease"/>
            <person name="Neafsey D."/>
            <person name="Orbach M."/>
            <person name="Henn M.R."/>
            <person name="Cole G.T."/>
            <person name="Galgiani J."/>
            <person name="Gardner M.J."/>
            <person name="Kirkland T.N."/>
            <person name="Taylor J.W."/>
            <person name="Young S.K."/>
            <person name="Zeng Q."/>
            <person name="Koehrsen M."/>
            <person name="Alvarado L."/>
            <person name="Berlin A."/>
            <person name="Borenstein D."/>
            <person name="Chapman S.B."/>
            <person name="Chen Z."/>
            <person name="Engels R."/>
            <person name="Freedman E."/>
            <person name="Gellesch M."/>
            <person name="Goldberg J."/>
            <person name="Griggs A."/>
            <person name="Gujja S."/>
            <person name="Heilman E."/>
            <person name="Heiman D."/>
            <person name="Howarth C."/>
            <person name="Jen D."/>
            <person name="Larson L."/>
            <person name="Mehta T."/>
            <person name="Neiman D."/>
            <person name="Park D."/>
            <person name="Pearson M."/>
            <person name="Richards J."/>
            <person name="Roberts A."/>
            <person name="Saif S."/>
            <person name="Shea T."/>
            <person name="Shenoy N."/>
            <person name="Sisk P."/>
            <person name="Stolte C."/>
            <person name="Sykes S."/>
            <person name="Walk T."/>
            <person name="White J."/>
            <person name="Yandava C."/>
            <person name="Haas B."/>
            <person name="Nusbaum C."/>
            <person name="Birren B."/>
        </authorList>
    </citation>
    <scope>NUCLEOTIDE SEQUENCE [LARGE SCALE GENOMIC DNA]</scope>
    <source>
        <strain evidence="2">RMSCC 757 / Silveira</strain>
    </source>
</reference>
<gene>
    <name evidence="1" type="ORF">CPSG_01094</name>
</gene>
<evidence type="ECO:0000313" key="2">
    <source>
        <dbReference type="Proteomes" id="UP000002497"/>
    </source>
</evidence>
<dbReference type="AlphaFoldDB" id="E9CR63"/>
<dbReference type="VEuPathDB" id="FungiDB:D8B26_006704"/>
<keyword evidence="2" id="KW-1185">Reference proteome</keyword>
<reference evidence="2" key="1">
    <citation type="journal article" date="2010" name="Genome Res.">
        <title>Population genomic sequencing of Coccidioides fungi reveals recent hybridization and transposon control.</title>
        <authorList>
            <person name="Neafsey D.E."/>
            <person name="Barker B.M."/>
            <person name="Sharpton T.J."/>
            <person name="Stajich J.E."/>
            <person name="Park D.J."/>
            <person name="Whiston E."/>
            <person name="Hung C.-Y."/>
            <person name="McMahan C."/>
            <person name="White J."/>
            <person name="Sykes S."/>
            <person name="Heiman D."/>
            <person name="Young S."/>
            <person name="Zeng Q."/>
            <person name="Abouelleil A."/>
            <person name="Aftuck L."/>
            <person name="Bessette D."/>
            <person name="Brown A."/>
            <person name="FitzGerald M."/>
            <person name="Lui A."/>
            <person name="Macdonald J.P."/>
            <person name="Priest M."/>
            <person name="Orbach M.J."/>
            <person name="Galgiani J.N."/>
            <person name="Kirkland T.N."/>
            <person name="Cole G.T."/>
            <person name="Birren B.W."/>
            <person name="Henn M.R."/>
            <person name="Taylor J.W."/>
            <person name="Rounsley S.D."/>
        </authorList>
    </citation>
    <scope>NUCLEOTIDE SEQUENCE [LARGE SCALE GENOMIC DNA]</scope>
    <source>
        <strain evidence="2">RMSCC 757 / Silveira</strain>
    </source>
</reference>
<dbReference type="HOGENOM" id="CLU_1916879_0_0_1"/>
<name>E9CR63_COCPS</name>
<evidence type="ECO:0000313" key="1">
    <source>
        <dbReference type="EMBL" id="EFW23195.1"/>
    </source>
</evidence>
<organism evidence="2">
    <name type="scientific">Coccidioides posadasii (strain RMSCC 757 / Silveira)</name>
    <name type="common">Valley fever fungus</name>
    <dbReference type="NCBI Taxonomy" id="443226"/>
    <lineage>
        <taxon>Eukaryota</taxon>
        <taxon>Fungi</taxon>
        <taxon>Dikarya</taxon>
        <taxon>Ascomycota</taxon>
        <taxon>Pezizomycotina</taxon>
        <taxon>Eurotiomycetes</taxon>
        <taxon>Eurotiomycetidae</taxon>
        <taxon>Onygenales</taxon>
        <taxon>Onygenaceae</taxon>
        <taxon>Coccidioides</taxon>
    </lineage>
</organism>